<dbReference type="AlphaFoldDB" id="A0A916TQ23"/>
<dbReference type="PANTHER" id="PTHR38731:SF1">
    <property type="entry name" value="FECR PROTEIN DOMAIN-CONTAINING PROTEIN"/>
    <property type="match status" value="1"/>
</dbReference>
<dbReference type="InterPro" id="IPR018392">
    <property type="entry name" value="LysM"/>
</dbReference>
<feature type="signal peptide" evidence="1">
    <location>
        <begin position="1"/>
        <end position="18"/>
    </location>
</feature>
<reference evidence="3" key="2">
    <citation type="submission" date="2020-09" db="EMBL/GenBank/DDBJ databases">
        <authorList>
            <person name="Sun Q."/>
            <person name="Zhou Y."/>
        </authorList>
    </citation>
    <scope>NUCLEOTIDE SEQUENCE</scope>
    <source>
        <strain evidence="3">CGMCC 1.15095</strain>
    </source>
</reference>
<dbReference type="Gene3D" id="2.60.40.10">
    <property type="entry name" value="Immunoglobulins"/>
    <property type="match status" value="2"/>
</dbReference>
<feature type="domain" description="LysM" evidence="2">
    <location>
        <begin position="32"/>
        <end position="79"/>
    </location>
</feature>
<dbReference type="PROSITE" id="PS51782">
    <property type="entry name" value="LYSM"/>
    <property type="match status" value="1"/>
</dbReference>
<name>A0A916TQ23_9SPHN</name>
<dbReference type="Proteomes" id="UP000608154">
    <property type="component" value="Unassembled WGS sequence"/>
</dbReference>
<dbReference type="SMART" id="SM00257">
    <property type="entry name" value="LysM"/>
    <property type="match status" value="1"/>
</dbReference>
<evidence type="ECO:0000259" key="2">
    <source>
        <dbReference type="PROSITE" id="PS51782"/>
    </source>
</evidence>
<feature type="chain" id="PRO_5037125811" evidence="1">
    <location>
        <begin position="19"/>
        <end position="444"/>
    </location>
</feature>
<dbReference type="PANTHER" id="PTHR38731">
    <property type="entry name" value="LIPL45-RELATED LIPOPROTEIN-RELATED"/>
    <property type="match status" value="1"/>
</dbReference>
<evidence type="ECO:0000313" key="4">
    <source>
        <dbReference type="Proteomes" id="UP000608154"/>
    </source>
</evidence>
<accession>A0A916TQ23</accession>
<proteinExistence type="predicted"/>
<reference evidence="3" key="1">
    <citation type="journal article" date="2014" name="Int. J. Syst. Evol. Microbiol.">
        <title>Complete genome sequence of Corynebacterium casei LMG S-19264T (=DSM 44701T), isolated from a smear-ripened cheese.</title>
        <authorList>
            <consortium name="US DOE Joint Genome Institute (JGI-PGF)"/>
            <person name="Walter F."/>
            <person name="Albersmeier A."/>
            <person name="Kalinowski J."/>
            <person name="Ruckert C."/>
        </authorList>
    </citation>
    <scope>NUCLEOTIDE SEQUENCE</scope>
    <source>
        <strain evidence="3">CGMCC 1.15095</strain>
    </source>
</reference>
<dbReference type="InterPro" id="IPR016930">
    <property type="entry name" value="UCP029644"/>
</dbReference>
<evidence type="ECO:0000256" key="1">
    <source>
        <dbReference type="SAM" id="SignalP"/>
    </source>
</evidence>
<keyword evidence="1" id="KW-0732">Signal</keyword>
<dbReference type="Pfam" id="PF04773">
    <property type="entry name" value="FecR"/>
    <property type="match status" value="1"/>
</dbReference>
<keyword evidence="4" id="KW-1185">Reference proteome</keyword>
<gene>
    <name evidence="3" type="ORF">GCM10011494_05290</name>
</gene>
<comment type="caution">
    <text evidence="3">The sequence shown here is derived from an EMBL/GenBank/DDBJ whole genome shotgun (WGS) entry which is preliminary data.</text>
</comment>
<dbReference type="Pfam" id="PF01476">
    <property type="entry name" value="LysM"/>
    <property type="match status" value="1"/>
</dbReference>
<protein>
    <submittedName>
        <fullName evidence="3">Peptidoglycan-binding protein LysM</fullName>
    </submittedName>
</protein>
<dbReference type="Gene3D" id="3.10.350.10">
    <property type="entry name" value="LysM domain"/>
    <property type="match status" value="1"/>
</dbReference>
<dbReference type="InterPro" id="IPR006860">
    <property type="entry name" value="FecR"/>
</dbReference>
<dbReference type="PIRSF" id="PIRSF029644">
    <property type="entry name" value="UCP029644"/>
    <property type="match status" value="1"/>
</dbReference>
<evidence type="ECO:0000313" key="3">
    <source>
        <dbReference type="EMBL" id="GGB89872.1"/>
    </source>
</evidence>
<dbReference type="InterPro" id="IPR013783">
    <property type="entry name" value="Ig-like_fold"/>
</dbReference>
<dbReference type="Gene3D" id="2.60.120.1440">
    <property type="match status" value="1"/>
</dbReference>
<sequence>MVAAVAALLLLPSIGAAASPRAAPAAVPTDPVLYTTRAGDNLYTLARRYFTRIEDYVRVQRLNHVSDPYRLPVGRVLRIPRALLRFEPLTATVIAHRGPVAIRSGGQVRAVKAGSTVREGDQIVTANNAFVSLRLPDSSVVSLPSQSQVGVRRLRRILLTGGIERLFALERGRARAIVTPAANDDDSFRVSTPVAVSAVRGTEFRARYDEEAARAATEVLEGRVSVAVEGAEQKALTVAAGFGTVATASGTADAIALLPSPALQRPGRVQDESELAFEVTPLRDAAAYRVQVASDAGFLDVISEATTPGESITLPSIPDGTWFVRTTAIGDAGIEGLPATYGFERRLQRIETALERRRAGRYREYLFRWIVEGSGTRRYRFQLMKDRPDAAPMVDEVGLVADRFVITDLPPGTYYWRVMSIQFADGGAFSKWSPIERLTISRDE</sequence>
<organism evidence="3 4">
    <name type="scientific">Novosphingobium endophyticum</name>
    <dbReference type="NCBI Taxonomy" id="1955250"/>
    <lineage>
        <taxon>Bacteria</taxon>
        <taxon>Pseudomonadati</taxon>
        <taxon>Pseudomonadota</taxon>
        <taxon>Alphaproteobacteria</taxon>
        <taxon>Sphingomonadales</taxon>
        <taxon>Sphingomonadaceae</taxon>
        <taxon>Novosphingobium</taxon>
    </lineage>
</organism>
<dbReference type="EMBL" id="BMHK01000002">
    <property type="protein sequence ID" value="GGB89872.1"/>
    <property type="molecule type" value="Genomic_DNA"/>
</dbReference>
<dbReference type="CDD" id="cd00118">
    <property type="entry name" value="LysM"/>
    <property type="match status" value="1"/>
</dbReference>
<dbReference type="InterPro" id="IPR036779">
    <property type="entry name" value="LysM_dom_sf"/>
</dbReference>